<gene>
    <name evidence="2" type="ORF">EZS28_022216</name>
</gene>
<proteinExistence type="predicted"/>
<dbReference type="AlphaFoldDB" id="A0A5J4VIM5"/>
<evidence type="ECO:0000313" key="2">
    <source>
        <dbReference type="EMBL" id="KAA6382256.1"/>
    </source>
</evidence>
<dbReference type="Proteomes" id="UP000324800">
    <property type="component" value="Unassembled WGS sequence"/>
</dbReference>
<comment type="caution">
    <text evidence="2">The sequence shown here is derived from an EMBL/GenBank/DDBJ whole genome shotgun (WGS) entry which is preliminary data.</text>
</comment>
<accession>A0A5J4VIM5</accession>
<evidence type="ECO:0000313" key="3">
    <source>
        <dbReference type="Proteomes" id="UP000324800"/>
    </source>
</evidence>
<feature type="region of interest" description="Disordered" evidence="1">
    <location>
        <begin position="1"/>
        <end position="41"/>
    </location>
</feature>
<evidence type="ECO:0000256" key="1">
    <source>
        <dbReference type="SAM" id="MobiDB-lite"/>
    </source>
</evidence>
<reference evidence="2 3" key="1">
    <citation type="submission" date="2019-03" db="EMBL/GenBank/DDBJ databases">
        <title>Single cell metagenomics reveals metabolic interactions within the superorganism composed of flagellate Streblomastix strix and complex community of Bacteroidetes bacteria on its surface.</title>
        <authorList>
            <person name="Treitli S.C."/>
            <person name="Kolisko M."/>
            <person name="Husnik F."/>
            <person name="Keeling P."/>
            <person name="Hampl V."/>
        </authorList>
    </citation>
    <scope>NUCLEOTIDE SEQUENCE [LARGE SCALE GENOMIC DNA]</scope>
    <source>
        <strain evidence="2">ST1C</strain>
    </source>
</reference>
<feature type="compositionally biased region" description="Polar residues" evidence="1">
    <location>
        <begin position="1"/>
        <end position="14"/>
    </location>
</feature>
<protein>
    <submittedName>
        <fullName evidence="2">Uncharacterized protein</fullName>
    </submittedName>
</protein>
<sequence length="139" mass="15930">MKNDDFNISNQQPVNIDGGQFAVDERDEQRSDISFGQQDDAVSDYSVDEQVNEHFKQNIPDYDNDNDNDNRTRLAHTPGQAMRHTFSYVSLQPIQRIVQPILNRAPDARSCITAIAIRQDGCNYPNLLLDADNIIRMQY</sequence>
<organism evidence="2 3">
    <name type="scientific">Streblomastix strix</name>
    <dbReference type="NCBI Taxonomy" id="222440"/>
    <lineage>
        <taxon>Eukaryota</taxon>
        <taxon>Metamonada</taxon>
        <taxon>Preaxostyla</taxon>
        <taxon>Oxymonadida</taxon>
        <taxon>Streblomastigidae</taxon>
        <taxon>Streblomastix</taxon>
    </lineage>
</organism>
<name>A0A5J4VIM5_9EUKA</name>
<dbReference type="EMBL" id="SNRW01006885">
    <property type="protein sequence ID" value="KAA6382256.1"/>
    <property type="molecule type" value="Genomic_DNA"/>
</dbReference>